<evidence type="ECO:0000313" key="3">
    <source>
        <dbReference type="Proteomes" id="UP001501844"/>
    </source>
</evidence>
<dbReference type="InterPro" id="IPR005625">
    <property type="entry name" value="PepSY-ass_TM"/>
</dbReference>
<protein>
    <recommendedName>
        <fullName evidence="4">PepSY-associated TM region</fullName>
    </recommendedName>
</protein>
<reference evidence="3" key="1">
    <citation type="journal article" date="2019" name="Int. J. Syst. Evol. Microbiol.">
        <title>The Global Catalogue of Microorganisms (GCM) 10K type strain sequencing project: providing services to taxonomists for standard genome sequencing and annotation.</title>
        <authorList>
            <consortium name="The Broad Institute Genomics Platform"/>
            <consortium name="The Broad Institute Genome Sequencing Center for Infectious Disease"/>
            <person name="Wu L."/>
            <person name="Ma J."/>
        </authorList>
    </citation>
    <scope>NUCLEOTIDE SEQUENCE [LARGE SCALE GENOMIC DNA]</scope>
    <source>
        <strain evidence="3">JCM 17917</strain>
    </source>
</reference>
<proteinExistence type="predicted"/>
<evidence type="ECO:0008006" key="4">
    <source>
        <dbReference type="Google" id="ProtNLM"/>
    </source>
</evidence>
<gene>
    <name evidence="2" type="ORF">GCM10023183_27990</name>
</gene>
<keyword evidence="1" id="KW-0472">Membrane</keyword>
<evidence type="ECO:0000256" key="1">
    <source>
        <dbReference type="SAM" id="Phobius"/>
    </source>
</evidence>
<dbReference type="Pfam" id="PF03929">
    <property type="entry name" value="PepSY_TM"/>
    <property type="match status" value="1"/>
</dbReference>
<dbReference type="RefSeq" id="WP_345167351.1">
    <property type="nucleotide sequence ID" value="NZ_BAABGX010000002.1"/>
</dbReference>
<keyword evidence="3" id="KW-1185">Reference proteome</keyword>
<accession>A0ABP8FSS3</accession>
<keyword evidence="1" id="KW-0812">Transmembrane</keyword>
<feature type="transmembrane region" description="Helical" evidence="1">
    <location>
        <begin position="232"/>
        <end position="254"/>
    </location>
</feature>
<name>A0ABP8FSS3_9BACT</name>
<organism evidence="2 3">
    <name type="scientific">Nibribacter koreensis</name>
    <dbReference type="NCBI Taxonomy" id="1084519"/>
    <lineage>
        <taxon>Bacteria</taxon>
        <taxon>Pseudomonadati</taxon>
        <taxon>Bacteroidota</taxon>
        <taxon>Cytophagia</taxon>
        <taxon>Cytophagales</taxon>
        <taxon>Hymenobacteraceae</taxon>
        <taxon>Nibribacter</taxon>
    </lineage>
</organism>
<dbReference type="Proteomes" id="UP001501844">
    <property type="component" value="Unassembled WGS sequence"/>
</dbReference>
<keyword evidence="1" id="KW-1133">Transmembrane helix</keyword>
<sequence>MAKGRHYYIRKLHRYLGLILGVQFLFWTLGGMYFSWNNIDEVHGDQLRKGKRFFPANLNMASPQVALQELKKTTTVDSIKAIQLIEILGAPTYQINYFTKTEEVNKGLVVSGSHGGGHAGGGSKVQLANAETGQLRSSLSKNEAVRLAQYNVVEPALVEKVEYMTEVGSHHEYREKPLPAWAITFKQPSCTVYISTELGTFQAIRHNQWRVFDFLWMLHTMDFQGRDNFGNLLLKAFSVLGLITVLSGFMLYFVSSPTFRRKKNARR</sequence>
<feature type="transmembrane region" description="Helical" evidence="1">
    <location>
        <begin position="12"/>
        <end position="36"/>
    </location>
</feature>
<dbReference type="EMBL" id="BAABGX010000002">
    <property type="protein sequence ID" value="GAA4310249.1"/>
    <property type="molecule type" value="Genomic_DNA"/>
</dbReference>
<evidence type="ECO:0000313" key="2">
    <source>
        <dbReference type="EMBL" id="GAA4310249.1"/>
    </source>
</evidence>
<comment type="caution">
    <text evidence="2">The sequence shown here is derived from an EMBL/GenBank/DDBJ whole genome shotgun (WGS) entry which is preliminary data.</text>
</comment>